<accession>A0AAV7SD74</accession>
<dbReference type="Proteomes" id="UP001066276">
    <property type="component" value="Chromosome 4_2"/>
</dbReference>
<sequence length="88" mass="9611">MQFINKLNIPGGAVLEWTVTLAIASVSHRAYIFVKNRSEMKKTKKVWAEATLPVTGLPSLLLMDRVASEANADPLLGFKIPTATGNEE</sequence>
<comment type="caution">
    <text evidence="1">The sequence shown here is derived from an EMBL/GenBank/DDBJ whole genome shotgun (WGS) entry which is preliminary data.</text>
</comment>
<protein>
    <submittedName>
        <fullName evidence="1">Uncharacterized protein</fullName>
    </submittedName>
</protein>
<name>A0AAV7SD74_PLEWA</name>
<organism evidence="1 2">
    <name type="scientific">Pleurodeles waltl</name>
    <name type="common">Iberian ribbed newt</name>
    <dbReference type="NCBI Taxonomy" id="8319"/>
    <lineage>
        <taxon>Eukaryota</taxon>
        <taxon>Metazoa</taxon>
        <taxon>Chordata</taxon>
        <taxon>Craniata</taxon>
        <taxon>Vertebrata</taxon>
        <taxon>Euteleostomi</taxon>
        <taxon>Amphibia</taxon>
        <taxon>Batrachia</taxon>
        <taxon>Caudata</taxon>
        <taxon>Salamandroidea</taxon>
        <taxon>Salamandridae</taxon>
        <taxon>Pleurodelinae</taxon>
        <taxon>Pleurodeles</taxon>
    </lineage>
</organism>
<gene>
    <name evidence="1" type="ORF">NDU88_002975</name>
</gene>
<proteinExistence type="predicted"/>
<dbReference type="AlphaFoldDB" id="A0AAV7SD74"/>
<evidence type="ECO:0000313" key="2">
    <source>
        <dbReference type="Proteomes" id="UP001066276"/>
    </source>
</evidence>
<keyword evidence="2" id="KW-1185">Reference proteome</keyword>
<dbReference type="EMBL" id="JANPWB010000008">
    <property type="protein sequence ID" value="KAJ1162507.1"/>
    <property type="molecule type" value="Genomic_DNA"/>
</dbReference>
<reference evidence="1" key="1">
    <citation type="journal article" date="2022" name="bioRxiv">
        <title>Sequencing and chromosome-scale assembly of the giantPleurodeles waltlgenome.</title>
        <authorList>
            <person name="Brown T."/>
            <person name="Elewa A."/>
            <person name="Iarovenko S."/>
            <person name="Subramanian E."/>
            <person name="Araus A.J."/>
            <person name="Petzold A."/>
            <person name="Susuki M."/>
            <person name="Suzuki K.-i.T."/>
            <person name="Hayashi T."/>
            <person name="Toyoda A."/>
            <person name="Oliveira C."/>
            <person name="Osipova E."/>
            <person name="Leigh N.D."/>
            <person name="Simon A."/>
            <person name="Yun M.H."/>
        </authorList>
    </citation>
    <scope>NUCLEOTIDE SEQUENCE</scope>
    <source>
        <strain evidence="1">20211129_DDA</strain>
        <tissue evidence="1">Liver</tissue>
    </source>
</reference>
<evidence type="ECO:0000313" key="1">
    <source>
        <dbReference type="EMBL" id="KAJ1162507.1"/>
    </source>
</evidence>